<sequence length="246" mass="27015">MSCAIGYGEQRIVENPNLTLASIKFQPPPPPPPPPPTRGEPTGRAQGGAGRGCEPTALVPSTKTNNGDLLWGLTVAERPQFWFSLPRNLTTKDAVEFVLKDNQGKEVYKNRLENINTPKGIISIAIPQQIPPLQTGKTYKWSFSIYCDFKTIEDRPGNVRGSIQRATISTTLKNQLANAKTPIEQANVYAQNGIWFDALTVLAVNIRNNKEKDVTSAWTQLLEQANLKQVVSLPVTDCCTKATVSN</sequence>
<dbReference type="Pfam" id="PF06051">
    <property type="entry name" value="DUF928"/>
    <property type="match status" value="1"/>
</dbReference>
<dbReference type="Proteomes" id="UP000629098">
    <property type="component" value="Unassembled WGS sequence"/>
</dbReference>
<dbReference type="AlphaFoldDB" id="A0A8J7C7A6"/>
<feature type="compositionally biased region" description="Pro residues" evidence="1">
    <location>
        <begin position="26"/>
        <end position="38"/>
    </location>
</feature>
<evidence type="ECO:0000313" key="2">
    <source>
        <dbReference type="EMBL" id="MBD2772936.1"/>
    </source>
</evidence>
<name>A0A8J7C7A6_9CYAN</name>
<organism evidence="2 3">
    <name type="scientific">Iningainema tapete BLCC-T55</name>
    <dbReference type="NCBI Taxonomy" id="2748662"/>
    <lineage>
        <taxon>Bacteria</taxon>
        <taxon>Bacillati</taxon>
        <taxon>Cyanobacteriota</taxon>
        <taxon>Cyanophyceae</taxon>
        <taxon>Nostocales</taxon>
        <taxon>Scytonemataceae</taxon>
        <taxon>Iningainema tapete</taxon>
    </lineage>
</organism>
<dbReference type="SUPFAM" id="SSF101447">
    <property type="entry name" value="Formin homology 2 domain (FH2 domain)"/>
    <property type="match status" value="1"/>
</dbReference>
<feature type="region of interest" description="Disordered" evidence="1">
    <location>
        <begin position="21"/>
        <end position="61"/>
    </location>
</feature>
<reference evidence="2" key="1">
    <citation type="submission" date="2020-09" db="EMBL/GenBank/DDBJ databases">
        <title>Iningainema tapete sp. nov. (Scytonemataceae, Cyanobacteria) from greenhouses in central Florida (USA) produces two types of nodularin with biosynthetic potential for microcystin-LR and anabaenopeptins.</title>
        <authorList>
            <person name="Berthold D.E."/>
            <person name="Lefler F.W."/>
            <person name="Huang I.-S."/>
            <person name="Abdulla H."/>
            <person name="Zimba P.V."/>
            <person name="Laughinghouse H.D. IV."/>
        </authorList>
    </citation>
    <scope>NUCLEOTIDE SEQUENCE</scope>
    <source>
        <strain evidence="2">BLCCT55</strain>
    </source>
</reference>
<keyword evidence="3" id="KW-1185">Reference proteome</keyword>
<accession>A0A8J7C7A6</accession>
<proteinExistence type="predicted"/>
<dbReference type="InterPro" id="IPR010328">
    <property type="entry name" value="DUF928"/>
</dbReference>
<protein>
    <submittedName>
        <fullName evidence="2">DUF928 domain-containing protein</fullName>
    </submittedName>
</protein>
<dbReference type="EMBL" id="JACXAE010000048">
    <property type="protein sequence ID" value="MBD2772936.1"/>
    <property type="molecule type" value="Genomic_DNA"/>
</dbReference>
<gene>
    <name evidence="2" type="ORF">ICL16_12845</name>
</gene>
<comment type="caution">
    <text evidence="2">The sequence shown here is derived from an EMBL/GenBank/DDBJ whole genome shotgun (WGS) entry which is preliminary data.</text>
</comment>
<evidence type="ECO:0000313" key="3">
    <source>
        <dbReference type="Proteomes" id="UP000629098"/>
    </source>
</evidence>
<evidence type="ECO:0000256" key="1">
    <source>
        <dbReference type="SAM" id="MobiDB-lite"/>
    </source>
</evidence>